<evidence type="ECO:0000313" key="1">
    <source>
        <dbReference type="EMBL" id="CRL44359.1"/>
    </source>
</evidence>
<name>A0A193QGQ2_SODGM</name>
<accession>A0A193QGQ2</accession>
<protein>
    <recommendedName>
        <fullName evidence="3">Phage antirepressor protein KilAC domain protein</fullName>
    </recommendedName>
</protein>
<dbReference type="AlphaFoldDB" id="A0A193QGQ2"/>
<reference evidence="1 2" key="1">
    <citation type="submission" date="2015-05" db="EMBL/GenBank/DDBJ databases">
        <authorList>
            <person name="Goodhead I."/>
        </authorList>
    </citation>
    <scope>NUCLEOTIDE SEQUENCE [LARGE SCALE GENOMIC DNA]</scope>
    <source>
        <strain evidence="2">morsitans</strain>
    </source>
</reference>
<sequence>MIFLILPIRRPRRATGRKSLNAGRFEVHTGTSGSRYTFSQARFTAKGVKWVADLWAAYSATPQTKGAAA</sequence>
<evidence type="ECO:0000313" key="2">
    <source>
        <dbReference type="Proteomes" id="UP000245838"/>
    </source>
</evidence>
<dbReference type="EMBL" id="LN854557">
    <property type="protein sequence ID" value="CRL44359.1"/>
    <property type="molecule type" value="Genomic_DNA"/>
</dbReference>
<gene>
    <name evidence="1" type="ORF">SGGMMB4_01432</name>
</gene>
<proteinExistence type="predicted"/>
<dbReference type="Proteomes" id="UP000245838">
    <property type="component" value="Chromosome sggmmb4_Chromosome"/>
</dbReference>
<evidence type="ECO:0008006" key="3">
    <source>
        <dbReference type="Google" id="ProtNLM"/>
    </source>
</evidence>
<organism evidence="1 2">
    <name type="scientific">Sodalis glossinidius (strain morsitans)</name>
    <dbReference type="NCBI Taxonomy" id="343509"/>
    <lineage>
        <taxon>Bacteria</taxon>
        <taxon>Pseudomonadati</taxon>
        <taxon>Pseudomonadota</taxon>
        <taxon>Gammaproteobacteria</taxon>
        <taxon>Enterobacterales</taxon>
        <taxon>Bruguierivoracaceae</taxon>
        <taxon>Sodalis</taxon>
    </lineage>
</organism>